<dbReference type="PROSITE" id="PS00250">
    <property type="entry name" value="TGF_BETA_1"/>
    <property type="match status" value="1"/>
</dbReference>
<dbReference type="PROSITE" id="PS51362">
    <property type="entry name" value="TGF_BETA_2"/>
    <property type="match status" value="1"/>
</dbReference>
<accession>A0A1I7VGD5</accession>
<evidence type="ECO:0000256" key="6">
    <source>
        <dbReference type="RuleBase" id="RU000354"/>
    </source>
</evidence>
<keyword evidence="3" id="KW-0964">Secreted</keyword>
<dbReference type="InterPro" id="IPR017948">
    <property type="entry name" value="TGFb_CS"/>
</dbReference>
<reference evidence="10" key="2">
    <citation type="submission" date="2016-11" db="UniProtKB">
        <authorList>
            <consortium name="WormBaseParasite"/>
        </authorList>
    </citation>
    <scope>IDENTIFICATION</scope>
</reference>
<comment type="subcellular location">
    <subcellularLocation>
        <location evidence="1">Secreted</location>
    </subcellularLocation>
</comment>
<dbReference type="WBParaSite" id="EN70_2259">
    <property type="protein sequence ID" value="EN70_2259"/>
    <property type="gene ID" value="EN70_2259"/>
</dbReference>
<proteinExistence type="inferred from homology"/>
<dbReference type="SMART" id="SM00204">
    <property type="entry name" value="TGFB"/>
    <property type="match status" value="1"/>
</dbReference>
<dbReference type="PANTHER" id="PTHR11848">
    <property type="entry name" value="TGF-BETA FAMILY"/>
    <property type="match status" value="1"/>
</dbReference>
<dbReference type="Gene3D" id="2.10.90.10">
    <property type="entry name" value="Cystine-knot cytokines"/>
    <property type="match status" value="1"/>
</dbReference>
<dbReference type="PANTHER" id="PTHR11848:SF270">
    <property type="entry name" value="BONE MORPHOGENETIC PROTEIN 3-LIKE"/>
    <property type="match status" value="1"/>
</dbReference>
<organism evidence="9 10">
    <name type="scientific">Loa loa</name>
    <name type="common">Eye worm</name>
    <name type="synonym">Filaria loa</name>
    <dbReference type="NCBI Taxonomy" id="7209"/>
    <lineage>
        <taxon>Eukaryota</taxon>
        <taxon>Metazoa</taxon>
        <taxon>Ecdysozoa</taxon>
        <taxon>Nematoda</taxon>
        <taxon>Chromadorea</taxon>
        <taxon>Rhabditida</taxon>
        <taxon>Spirurina</taxon>
        <taxon>Spiruromorpha</taxon>
        <taxon>Filarioidea</taxon>
        <taxon>Onchocercidae</taxon>
        <taxon>Loa</taxon>
    </lineage>
</organism>
<dbReference type="InterPro" id="IPR029034">
    <property type="entry name" value="Cystine-knot_cytokine"/>
</dbReference>
<dbReference type="Proteomes" id="UP000095285">
    <property type="component" value="Unassembled WGS sequence"/>
</dbReference>
<evidence type="ECO:0000313" key="9">
    <source>
        <dbReference type="Proteomes" id="UP000095285"/>
    </source>
</evidence>
<dbReference type="AlphaFoldDB" id="A0A1I7VGD5"/>
<feature type="region of interest" description="Disordered" evidence="7">
    <location>
        <begin position="203"/>
        <end position="269"/>
    </location>
</feature>
<evidence type="ECO:0000256" key="1">
    <source>
        <dbReference type="ARBA" id="ARBA00004613"/>
    </source>
</evidence>
<dbReference type="SUPFAM" id="SSF57501">
    <property type="entry name" value="Cystine-knot cytokines"/>
    <property type="match status" value="1"/>
</dbReference>
<dbReference type="GO" id="GO:0005125">
    <property type="term" value="F:cytokine activity"/>
    <property type="evidence" value="ECO:0007669"/>
    <property type="project" value="TreeGrafter"/>
</dbReference>
<dbReference type="InterPro" id="IPR015615">
    <property type="entry name" value="TGF-beta-rel"/>
</dbReference>
<feature type="domain" description="TGF-beta family profile" evidence="8">
    <location>
        <begin position="262"/>
        <end position="357"/>
    </location>
</feature>
<evidence type="ECO:0000256" key="5">
    <source>
        <dbReference type="ARBA" id="ARBA00023157"/>
    </source>
</evidence>
<evidence type="ECO:0000313" key="10">
    <source>
        <dbReference type="WBParaSite" id="EN70_2259"/>
    </source>
</evidence>
<dbReference type="GO" id="GO:0008083">
    <property type="term" value="F:growth factor activity"/>
    <property type="evidence" value="ECO:0007669"/>
    <property type="project" value="UniProtKB-KW"/>
</dbReference>
<keyword evidence="4 6" id="KW-0339">Growth factor</keyword>
<dbReference type="InterPro" id="IPR001839">
    <property type="entry name" value="TGF-b_C"/>
</dbReference>
<evidence type="ECO:0000256" key="2">
    <source>
        <dbReference type="ARBA" id="ARBA00006656"/>
    </source>
</evidence>
<keyword evidence="9" id="KW-1185">Reference proteome</keyword>
<protein>
    <submittedName>
        <fullName evidence="10">TGF_BETA_2 domain-containing protein</fullName>
    </submittedName>
</protein>
<dbReference type="STRING" id="7209.A0A1I7VGD5"/>
<keyword evidence="5" id="KW-1015">Disulfide bond</keyword>
<dbReference type="GO" id="GO:0005615">
    <property type="term" value="C:extracellular space"/>
    <property type="evidence" value="ECO:0007669"/>
    <property type="project" value="TreeGrafter"/>
</dbReference>
<evidence type="ECO:0000256" key="3">
    <source>
        <dbReference type="ARBA" id="ARBA00022525"/>
    </source>
</evidence>
<reference evidence="9" key="1">
    <citation type="submission" date="2012-04" db="EMBL/GenBank/DDBJ databases">
        <title>The Genome Sequence of Loa loa.</title>
        <authorList>
            <consortium name="The Broad Institute Genome Sequencing Platform"/>
            <consortium name="Broad Institute Genome Sequencing Center for Infectious Disease"/>
            <person name="Nutman T.B."/>
            <person name="Fink D.L."/>
            <person name="Russ C."/>
            <person name="Young S."/>
            <person name="Zeng Q."/>
            <person name="Gargeya S."/>
            <person name="Alvarado L."/>
            <person name="Berlin A."/>
            <person name="Chapman S.B."/>
            <person name="Chen Z."/>
            <person name="Freedman E."/>
            <person name="Gellesch M."/>
            <person name="Goldberg J."/>
            <person name="Griggs A."/>
            <person name="Gujja S."/>
            <person name="Heilman E.R."/>
            <person name="Heiman D."/>
            <person name="Howarth C."/>
            <person name="Mehta T."/>
            <person name="Neiman D."/>
            <person name="Pearson M."/>
            <person name="Roberts A."/>
            <person name="Saif S."/>
            <person name="Shea T."/>
            <person name="Shenoy N."/>
            <person name="Sisk P."/>
            <person name="Stolte C."/>
            <person name="Sykes S."/>
            <person name="White J."/>
            <person name="Yandava C."/>
            <person name="Haas B."/>
            <person name="Henn M.R."/>
            <person name="Nusbaum C."/>
            <person name="Birren B."/>
        </authorList>
    </citation>
    <scope>NUCLEOTIDE SEQUENCE [LARGE SCALE GENOMIC DNA]</scope>
</reference>
<name>A0A1I7VGD5_LOALO</name>
<dbReference type="Pfam" id="PF00019">
    <property type="entry name" value="TGF_beta"/>
    <property type="match status" value="1"/>
</dbReference>
<comment type="similarity">
    <text evidence="2 6">Belongs to the TGF-beta family.</text>
</comment>
<evidence type="ECO:0000259" key="8">
    <source>
        <dbReference type="PROSITE" id="PS51362"/>
    </source>
</evidence>
<evidence type="ECO:0000256" key="4">
    <source>
        <dbReference type="ARBA" id="ARBA00023030"/>
    </source>
</evidence>
<sequence length="357" mass="41314">MLRLFNRYKESNGTQHYQLGNIVRSITPITGILFDEELLIFKLNTIKPSEQIVQAELHYNIQYKHRFTWKQMKEIVKAIGIFQSNTKAQIVRLPPTALSRYWLSFDMTKLINEALQTNQTVVTVKFLRNGKKMKCAELIKRNTPFLLVYADEPLLTDGGKFQFTFNEKAIPDLHTDAPKNSPSGMAKKRSKRMFQYYAYSAKEKHDGNDDNSEEGTKQHLKKIRDLGPRILRSRKQDRSVQRRKQQKIRSTSRNDPMMGFGRRKKSKAVTVSPSPSIEQKKDDDLTVILLPGEPYSSQSCKTEKLNVRFRDIGWEHWIIAPTSFEAHYCSGTCPFPLKKEVNPSNHAIVQSIIHRLA</sequence>
<evidence type="ECO:0000256" key="7">
    <source>
        <dbReference type="SAM" id="MobiDB-lite"/>
    </source>
</evidence>
<dbReference type="PRINTS" id="PR00669">
    <property type="entry name" value="INHIBINA"/>
</dbReference>